<dbReference type="AlphaFoldDB" id="D8QZW3"/>
<organism evidence="2">
    <name type="scientific">Selaginella moellendorffii</name>
    <name type="common">Spikemoss</name>
    <dbReference type="NCBI Taxonomy" id="88036"/>
    <lineage>
        <taxon>Eukaryota</taxon>
        <taxon>Viridiplantae</taxon>
        <taxon>Streptophyta</taxon>
        <taxon>Embryophyta</taxon>
        <taxon>Tracheophyta</taxon>
        <taxon>Lycopodiopsida</taxon>
        <taxon>Selaginellales</taxon>
        <taxon>Selaginellaceae</taxon>
        <taxon>Selaginella</taxon>
    </lineage>
</organism>
<name>D8QZW3_SELML</name>
<sequence>MRENTSQPLTIRRRLKVLKDTKEGNVQTQLILPSDKDEGYIWRTGYKNGEHKGQGEIFRTWFIIFAPHISFLFRNKREALSVGADEPSQITSPRAVAAKDAGLDTVILERPGNAPLPSGQQAPFGTLMILKVCKLLLKQRIAPCGFGLVRSLTFTL</sequence>
<accession>D8QZW3</accession>
<evidence type="ECO:0000313" key="2">
    <source>
        <dbReference type="Proteomes" id="UP000001514"/>
    </source>
</evidence>
<dbReference type="HOGENOM" id="CLU_1689730_0_0_1"/>
<gene>
    <name evidence="1" type="ORF">SELMODRAFT_405850</name>
</gene>
<dbReference type="KEGG" id="smo:SELMODRAFT_405850"/>
<dbReference type="Gramene" id="EFJ34869">
    <property type="protein sequence ID" value="EFJ34869"/>
    <property type="gene ID" value="SELMODRAFT_405850"/>
</dbReference>
<dbReference type="InParanoid" id="D8QZW3"/>
<keyword evidence="2" id="KW-1185">Reference proteome</keyword>
<proteinExistence type="predicted"/>
<dbReference type="EMBL" id="GL377569">
    <property type="protein sequence ID" value="EFJ34869.1"/>
    <property type="molecule type" value="Genomic_DNA"/>
</dbReference>
<dbReference type="Proteomes" id="UP000001514">
    <property type="component" value="Unassembled WGS sequence"/>
</dbReference>
<evidence type="ECO:0000313" key="1">
    <source>
        <dbReference type="EMBL" id="EFJ34869.1"/>
    </source>
</evidence>
<reference evidence="1 2" key="1">
    <citation type="journal article" date="2011" name="Science">
        <title>The Selaginella genome identifies genetic changes associated with the evolution of vascular plants.</title>
        <authorList>
            <person name="Banks J.A."/>
            <person name="Nishiyama T."/>
            <person name="Hasebe M."/>
            <person name="Bowman J.L."/>
            <person name="Gribskov M."/>
            <person name="dePamphilis C."/>
            <person name="Albert V.A."/>
            <person name="Aono N."/>
            <person name="Aoyama T."/>
            <person name="Ambrose B.A."/>
            <person name="Ashton N.W."/>
            <person name="Axtell M.J."/>
            <person name="Barker E."/>
            <person name="Barker M.S."/>
            <person name="Bennetzen J.L."/>
            <person name="Bonawitz N.D."/>
            <person name="Chapple C."/>
            <person name="Cheng C."/>
            <person name="Correa L.G."/>
            <person name="Dacre M."/>
            <person name="DeBarry J."/>
            <person name="Dreyer I."/>
            <person name="Elias M."/>
            <person name="Engstrom E.M."/>
            <person name="Estelle M."/>
            <person name="Feng L."/>
            <person name="Finet C."/>
            <person name="Floyd S.K."/>
            <person name="Frommer W.B."/>
            <person name="Fujita T."/>
            <person name="Gramzow L."/>
            <person name="Gutensohn M."/>
            <person name="Harholt J."/>
            <person name="Hattori M."/>
            <person name="Heyl A."/>
            <person name="Hirai T."/>
            <person name="Hiwatashi Y."/>
            <person name="Ishikawa M."/>
            <person name="Iwata M."/>
            <person name="Karol K.G."/>
            <person name="Koehler B."/>
            <person name="Kolukisaoglu U."/>
            <person name="Kubo M."/>
            <person name="Kurata T."/>
            <person name="Lalonde S."/>
            <person name="Li K."/>
            <person name="Li Y."/>
            <person name="Litt A."/>
            <person name="Lyons E."/>
            <person name="Manning G."/>
            <person name="Maruyama T."/>
            <person name="Michael T.P."/>
            <person name="Mikami K."/>
            <person name="Miyazaki S."/>
            <person name="Morinaga S."/>
            <person name="Murata T."/>
            <person name="Mueller-Roeber B."/>
            <person name="Nelson D.R."/>
            <person name="Obara M."/>
            <person name="Oguri Y."/>
            <person name="Olmstead R.G."/>
            <person name="Onodera N."/>
            <person name="Petersen B.L."/>
            <person name="Pils B."/>
            <person name="Prigge M."/>
            <person name="Rensing S.A."/>
            <person name="Riano-Pachon D.M."/>
            <person name="Roberts A.W."/>
            <person name="Sato Y."/>
            <person name="Scheller H.V."/>
            <person name="Schulz B."/>
            <person name="Schulz C."/>
            <person name="Shakirov E.V."/>
            <person name="Shibagaki N."/>
            <person name="Shinohara N."/>
            <person name="Shippen D.E."/>
            <person name="Soerensen I."/>
            <person name="Sotooka R."/>
            <person name="Sugimoto N."/>
            <person name="Sugita M."/>
            <person name="Sumikawa N."/>
            <person name="Tanurdzic M."/>
            <person name="Theissen G."/>
            <person name="Ulvskov P."/>
            <person name="Wakazuki S."/>
            <person name="Weng J.K."/>
            <person name="Willats W.W."/>
            <person name="Wipf D."/>
            <person name="Wolf P.G."/>
            <person name="Yang L."/>
            <person name="Zimmer A.D."/>
            <person name="Zhu Q."/>
            <person name="Mitros T."/>
            <person name="Hellsten U."/>
            <person name="Loque D."/>
            <person name="Otillar R."/>
            <person name="Salamov A."/>
            <person name="Schmutz J."/>
            <person name="Shapiro H."/>
            <person name="Lindquist E."/>
            <person name="Lucas S."/>
            <person name="Rokhsar D."/>
            <person name="Grigoriev I.V."/>
        </authorList>
    </citation>
    <scope>NUCLEOTIDE SEQUENCE [LARGE SCALE GENOMIC DNA]</scope>
</reference>
<protein>
    <submittedName>
        <fullName evidence="1">Uncharacterized protein</fullName>
    </submittedName>
</protein>